<dbReference type="Pfam" id="PF00453">
    <property type="entry name" value="Ribosomal_L20"/>
    <property type="match status" value="1"/>
</dbReference>
<dbReference type="GO" id="GO:0003735">
    <property type="term" value="F:structural constituent of ribosome"/>
    <property type="evidence" value="ECO:0007669"/>
    <property type="project" value="InterPro"/>
</dbReference>
<dbReference type="GO" id="GO:0009507">
    <property type="term" value="C:chloroplast"/>
    <property type="evidence" value="ECO:0007669"/>
    <property type="project" value="UniProtKB-SubCell"/>
</dbReference>
<sequence length="131" mass="15695">MTRVKRGYTARRRRKKICLFASTFIGAHSRLTRTSTQQRMRALVSSHRDRSRKKRDFRRLWITRINAVTREDRVSYSYSRFIHNLYKKQLLLNRKILAQIVLSNKICFDIISNKIINQSNTNKGIKNLNRI</sequence>
<dbReference type="SUPFAM" id="SSF74731">
    <property type="entry name" value="Ribosomal protein L20"/>
    <property type="match status" value="1"/>
</dbReference>
<dbReference type="GO" id="GO:0006412">
    <property type="term" value="P:translation"/>
    <property type="evidence" value="ECO:0007669"/>
    <property type="project" value="InterPro"/>
</dbReference>
<comment type="similarity">
    <text evidence="1 7 8">Belongs to the bacterial ribosomal protein bL20 family.</text>
</comment>
<dbReference type="PRINTS" id="PR00062">
    <property type="entry name" value="RIBOSOMALL20"/>
</dbReference>
<gene>
    <name evidence="7 10" type="primary">rpl20</name>
</gene>
<dbReference type="Gene3D" id="6.10.160.10">
    <property type="match status" value="1"/>
</dbReference>
<accession>A0A0P0CWI5</accession>
<evidence type="ECO:0000256" key="6">
    <source>
        <dbReference type="ARBA" id="ARBA00035295"/>
    </source>
</evidence>
<dbReference type="NCBIfam" id="TIGR01032">
    <property type="entry name" value="rplT_bact"/>
    <property type="match status" value="1"/>
</dbReference>
<dbReference type="HAMAP" id="MF_00382">
    <property type="entry name" value="Ribosomal_bL20"/>
    <property type="match status" value="1"/>
</dbReference>
<keyword evidence="10" id="KW-0934">Plastid</keyword>
<dbReference type="PROSITE" id="PS00937">
    <property type="entry name" value="RIBOSOMAL_L20"/>
    <property type="match status" value="1"/>
</dbReference>
<dbReference type="Gene3D" id="1.10.1900.20">
    <property type="entry name" value="Ribosomal protein L20"/>
    <property type="match status" value="1"/>
</dbReference>
<dbReference type="InterPro" id="IPR035566">
    <property type="entry name" value="Ribosomal_protein_bL20_C"/>
</dbReference>
<evidence type="ECO:0000256" key="5">
    <source>
        <dbReference type="ARBA" id="ARBA00023274"/>
    </source>
</evidence>
<keyword evidence="5 7" id="KW-0687">Ribonucleoprotein</keyword>
<evidence type="ECO:0000313" key="10">
    <source>
        <dbReference type="EMBL" id="ALJ02095.1"/>
    </source>
</evidence>
<name>A0A0P0CWI5_PAPAR</name>
<organism evidence="10">
    <name type="scientific">Paphiopedilum armeniacum</name>
    <name type="common">Golden slipper orchid</name>
    <dbReference type="NCBI Taxonomy" id="53069"/>
    <lineage>
        <taxon>Eukaryota</taxon>
        <taxon>Viridiplantae</taxon>
        <taxon>Streptophyta</taxon>
        <taxon>Embryophyta</taxon>
        <taxon>Tracheophyta</taxon>
        <taxon>Spermatophyta</taxon>
        <taxon>Magnoliopsida</taxon>
        <taxon>Liliopsida</taxon>
        <taxon>Asparagales</taxon>
        <taxon>Orchidaceae</taxon>
        <taxon>Cypripedioideae</taxon>
        <taxon>Paphiopedilum</taxon>
    </lineage>
</organism>
<dbReference type="PANTHER" id="PTHR10986">
    <property type="entry name" value="39S RIBOSOMAL PROTEIN L20"/>
    <property type="match status" value="1"/>
</dbReference>
<evidence type="ECO:0000256" key="1">
    <source>
        <dbReference type="ARBA" id="ARBA00007698"/>
    </source>
</evidence>
<keyword evidence="2 7" id="KW-0699">rRNA-binding</keyword>
<dbReference type="CDD" id="cd07026">
    <property type="entry name" value="Ribosomal_L20"/>
    <property type="match status" value="1"/>
</dbReference>
<keyword evidence="10" id="KW-0150">Chloroplast</keyword>
<evidence type="ECO:0000256" key="7">
    <source>
        <dbReference type="HAMAP-Rule" id="MF_00382"/>
    </source>
</evidence>
<evidence type="ECO:0000256" key="2">
    <source>
        <dbReference type="ARBA" id="ARBA00022730"/>
    </source>
</evidence>
<comment type="function">
    <text evidence="7 9">Binds directly to 23S ribosomal RNA and is necessary for the in vitro assembly process of the 50S ribosomal subunit. It is not involved in the protein synthesizing functions of that subunit.</text>
</comment>
<evidence type="ECO:0000256" key="4">
    <source>
        <dbReference type="ARBA" id="ARBA00022980"/>
    </source>
</evidence>
<keyword evidence="4 7" id="KW-0689">Ribosomal protein</keyword>
<evidence type="ECO:0000256" key="3">
    <source>
        <dbReference type="ARBA" id="ARBA00022884"/>
    </source>
</evidence>
<reference evidence="10" key="1">
    <citation type="journal article" date="2015" name="PLoS ONE">
        <title>Seven New Complete Plastome Sequences Reveal Rampant Independent Loss of the ndh Gene Family across Orchids and Associated Instability of the Inverted Repeat/Small Single-Copy Region Boundaries.</title>
        <authorList>
            <person name="Kim H.T."/>
            <person name="Kim J.S."/>
            <person name="Moore M.J."/>
            <person name="Neubig K.M."/>
            <person name="Williams N.H."/>
            <person name="Whitten W.M."/>
            <person name="Kim J.H."/>
        </authorList>
    </citation>
    <scope>NUCLEOTIDE SEQUENCE</scope>
</reference>
<dbReference type="GO" id="GO:0000027">
    <property type="term" value="P:ribosomal large subunit assembly"/>
    <property type="evidence" value="ECO:0007669"/>
    <property type="project" value="UniProtKB-UniRule"/>
</dbReference>
<evidence type="ECO:0000256" key="9">
    <source>
        <dbReference type="RuleBase" id="RU004311"/>
    </source>
</evidence>
<proteinExistence type="inferred from homology"/>
<protein>
    <recommendedName>
        <fullName evidence="6 7">Large ribosomal subunit protein bL20c</fullName>
    </recommendedName>
</protein>
<comment type="subcellular location">
    <subcellularLocation>
        <location evidence="7">Plastid</location>
        <location evidence="7">Chloroplast</location>
    </subcellularLocation>
</comment>
<dbReference type="GO" id="GO:0019843">
    <property type="term" value="F:rRNA binding"/>
    <property type="evidence" value="ECO:0007669"/>
    <property type="project" value="UniProtKB-UniRule"/>
</dbReference>
<dbReference type="FunFam" id="1.10.1900.20:FF:000001">
    <property type="entry name" value="50S ribosomal protein L20"/>
    <property type="match status" value="1"/>
</dbReference>
<geneLocation type="chloroplast" evidence="10"/>
<dbReference type="InterPro" id="IPR005813">
    <property type="entry name" value="Ribosomal_bL20"/>
</dbReference>
<keyword evidence="3 7" id="KW-0694">RNA-binding</keyword>
<dbReference type="InterPro" id="IPR049946">
    <property type="entry name" value="RIBOSOMAL_L20_CS"/>
</dbReference>
<dbReference type="AlphaFoldDB" id="A0A0P0CWI5"/>
<dbReference type="EMBL" id="KT388109">
    <property type="protein sequence ID" value="ALJ02095.1"/>
    <property type="molecule type" value="Genomic_DNA"/>
</dbReference>
<evidence type="ECO:0000256" key="8">
    <source>
        <dbReference type="RuleBase" id="RU000561"/>
    </source>
</evidence>
<dbReference type="GO" id="GO:1990904">
    <property type="term" value="C:ribonucleoprotein complex"/>
    <property type="evidence" value="ECO:0007669"/>
    <property type="project" value="UniProtKB-KW"/>
</dbReference>
<dbReference type="GO" id="GO:0005840">
    <property type="term" value="C:ribosome"/>
    <property type="evidence" value="ECO:0007669"/>
    <property type="project" value="UniProtKB-KW"/>
</dbReference>